<comment type="caution">
    <text evidence="2">The sequence shown here is derived from an EMBL/GenBank/DDBJ whole genome shotgun (WGS) entry which is preliminary data.</text>
</comment>
<evidence type="ECO:0000313" key="3">
    <source>
        <dbReference type="Proteomes" id="UP000799330"/>
    </source>
</evidence>
<dbReference type="EMBL" id="JAADAI010000054">
    <property type="protein sequence ID" value="NCS56461.1"/>
    <property type="molecule type" value="Genomic_DNA"/>
</dbReference>
<feature type="domain" description="KAP NTPase" evidence="1">
    <location>
        <begin position="42"/>
        <end position="224"/>
    </location>
</feature>
<protein>
    <submittedName>
        <fullName evidence="2">ATP-binding protein</fullName>
    </submittedName>
</protein>
<keyword evidence="2" id="KW-0547">Nucleotide-binding</keyword>
<dbReference type="InterPro" id="IPR011646">
    <property type="entry name" value="KAP_P-loop"/>
</dbReference>
<proteinExistence type="predicted"/>
<gene>
    <name evidence="2" type="ORF">GPJ16_05710</name>
</gene>
<dbReference type="AlphaFoldDB" id="A0A966FY70"/>
<evidence type="ECO:0000259" key="1">
    <source>
        <dbReference type="Pfam" id="PF07693"/>
    </source>
</evidence>
<dbReference type="Gene3D" id="3.40.50.300">
    <property type="entry name" value="P-loop containing nucleotide triphosphate hydrolases"/>
    <property type="match status" value="1"/>
</dbReference>
<reference evidence="2" key="1">
    <citation type="journal article" date="2019" name="Mol. Ecol.">
        <title>Genome evolution and host-microbiome shifts correspond with intraspecific niche divergence within harmful algal bloom-forming Microcystis aeruginosa.</title>
        <authorList>
            <person name="Jackrel S.L."/>
            <person name="White J.D."/>
            <person name="Evans J.T."/>
            <person name="Buffin K."/>
            <person name="Hayden K."/>
            <person name="Sarnelle O."/>
            <person name="Denef V.J."/>
        </authorList>
    </citation>
    <scope>NUCLEOTIDE SEQUENCE</scope>
    <source>
        <strain evidence="2">G11-04</strain>
    </source>
</reference>
<name>A0A966FY70_MICAE</name>
<dbReference type="Proteomes" id="UP000799330">
    <property type="component" value="Unassembled WGS sequence"/>
</dbReference>
<dbReference type="Pfam" id="PF07693">
    <property type="entry name" value="KAP_NTPase"/>
    <property type="match status" value="1"/>
</dbReference>
<organism evidence="2 3">
    <name type="scientific">Microcystis aeruginosa G11-04</name>
    <dbReference type="NCBI Taxonomy" id="2685956"/>
    <lineage>
        <taxon>Bacteria</taxon>
        <taxon>Bacillati</taxon>
        <taxon>Cyanobacteriota</taxon>
        <taxon>Cyanophyceae</taxon>
        <taxon>Oscillatoriophycideae</taxon>
        <taxon>Chroococcales</taxon>
        <taxon>Microcystaceae</taxon>
        <taxon>Microcystis</taxon>
    </lineage>
</organism>
<dbReference type="InterPro" id="IPR027417">
    <property type="entry name" value="P-loop_NTPase"/>
</dbReference>
<dbReference type="SUPFAM" id="SSF52540">
    <property type="entry name" value="P-loop containing nucleoside triphosphate hydrolases"/>
    <property type="match status" value="1"/>
</dbReference>
<sequence>MPDDSLLKIFQKSYQNTDLTPLLQPEQLAKFWVEYGSASLEELVQLVEDNASRDAKIIFSGHRGCGKSTLLAEFGRDLSNRYFVTFFSIAETIKMSDVNHINILFALAVNLMLRAEKEQIRISESIKNAFYKWFAKRTQIEVETPKSAELSVGFDLFKIITGKLKTEASIRNELKREFERNISELVAKLNEIAAAIQGASKKEVLVIIDDLDKLDLAVVRSIFQEHIKALFLPG</sequence>
<keyword evidence="2" id="KW-0067">ATP-binding</keyword>
<accession>A0A966FY70</accession>
<evidence type="ECO:0000313" key="2">
    <source>
        <dbReference type="EMBL" id="NCS56461.1"/>
    </source>
</evidence>
<dbReference type="GO" id="GO:0005524">
    <property type="term" value="F:ATP binding"/>
    <property type="evidence" value="ECO:0007669"/>
    <property type="project" value="UniProtKB-KW"/>
</dbReference>